<dbReference type="RefSeq" id="WP_043747312.1">
    <property type="nucleotide sequence ID" value="NZ_AQQX01000002.1"/>
</dbReference>
<dbReference type="AlphaFoldDB" id="A0A0A0EIJ8"/>
<protein>
    <recommendedName>
        <fullName evidence="6">Glucokinase</fullName>
    </recommendedName>
</protein>
<dbReference type="SUPFAM" id="SSF53067">
    <property type="entry name" value="Actin-like ATPase domain"/>
    <property type="match status" value="1"/>
</dbReference>
<reference evidence="4 5" key="1">
    <citation type="journal article" date="2015" name="Antonie Van Leeuwenhoek">
        <title>Pseudooceanicola atlanticus gen. nov. sp. nov., isolated from surface seawater of the Atlantic Ocean and reclassification of Oceanicola batsensis, Oceanicola marinus, Oceanicola nitratireducens, Oceanicola nanhaiensis, Oceanicola antarcticus and Oceanicola flagellatus, as Pseudooceanicola batsensis comb. nov., Pseudooceanicola marinus comb. nov., Pseudooceanicola nitratireducens comb. nov., Pseudooceanicola nanhaiensis comb. nov., Pseudooceanicola antarcticus comb. nov., and Pseudooceanicola flagellatus comb. nov.</title>
        <authorList>
            <person name="Lai Q."/>
            <person name="Li G."/>
            <person name="Liu X."/>
            <person name="Du Y."/>
            <person name="Sun F."/>
            <person name="Shao Z."/>
        </authorList>
    </citation>
    <scope>NUCLEOTIDE SEQUENCE [LARGE SCALE GENOMIC DNA]</scope>
    <source>
        <strain evidence="4 5">22II-s11g</strain>
    </source>
</reference>
<organism evidence="4 5">
    <name type="scientific">Pseudooceanicola atlanticus</name>
    <dbReference type="NCBI Taxonomy" id="1461694"/>
    <lineage>
        <taxon>Bacteria</taxon>
        <taxon>Pseudomonadati</taxon>
        <taxon>Pseudomonadota</taxon>
        <taxon>Alphaproteobacteria</taxon>
        <taxon>Rhodobacterales</taxon>
        <taxon>Paracoccaceae</taxon>
        <taxon>Pseudooceanicola</taxon>
    </lineage>
</organism>
<dbReference type="OrthoDB" id="9765195at2"/>
<comment type="similarity">
    <text evidence="3">Belongs to the bacterial glucokinase family.</text>
</comment>
<dbReference type="GO" id="GO:0005536">
    <property type="term" value="F:D-glucose binding"/>
    <property type="evidence" value="ECO:0007669"/>
    <property type="project" value="InterPro"/>
</dbReference>
<dbReference type="Proteomes" id="UP000030004">
    <property type="component" value="Unassembled WGS sequence"/>
</dbReference>
<evidence type="ECO:0000313" key="5">
    <source>
        <dbReference type="Proteomes" id="UP000030004"/>
    </source>
</evidence>
<dbReference type="PANTHER" id="PTHR47690">
    <property type="entry name" value="GLUCOKINASE"/>
    <property type="match status" value="1"/>
</dbReference>
<keyword evidence="5" id="KW-1185">Reference proteome</keyword>
<sequence length="302" mass="31829">MTRLVADIGGTNARLALAQGHEVLPGTQQRFRNDAHSGFDEVAELYLADHSDHGVTEIVAAIAGPVSPEEGHLTNRGWVLRTDDLCRRFGVDRAVLVNDLAALGHALPALGPDELLPVLPGHLADHADQALVAGIGTGFNVSQVLYRDGVASCGRAECGHLSVPGSVAAALRERLDAEKAADYVTVEDCFSGRGLARMFADMTGRSDIPAQEILATDRAAGTGFSSFYATLTGLLARELRLIFMPDAGLYFAGSVARELLTGDDIAAFEAAFTTATTVNLPPTPPVRIIRDDMAALKGCALV</sequence>
<dbReference type="GO" id="GO:0006096">
    <property type="term" value="P:glycolytic process"/>
    <property type="evidence" value="ECO:0007669"/>
    <property type="project" value="InterPro"/>
</dbReference>
<dbReference type="InterPro" id="IPR050201">
    <property type="entry name" value="Bacterial_glucokinase"/>
</dbReference>
<dbReference type="CDD" id="cd24008">
    <property type="entry name" value="ASKHA_NBD_GLK"/>
    <property type="match status" value="1"/>
</dbReference>
<keyword evidence="2" id="KW-0418">Kinase</keyword>
<evidence type="ECO:0000256" key="1">
    <source>
        <dbReference type="ARBA" id="ARBA00022679"/>
    </source>
</evidence>
<dbReference type="InterPro" id="IPR003836">
    <property type="entry name" value="Glucokinase"/>
</dbReference>
<dbReference type="GO" id="GO:0005524">
    <property type="term" value="F:ATP binding"/>
    <property type="evidence" value="ECO:0007669"/>
    <property type="project" value="InterPro"/>
</dbReference>
<dbReference type="STRING" id="1461694.ATO9_07870"/>
<proteinExistence type="inferred from homology"/>
<dbReference type="Pfam" id="PF02685">
    <property type="entry name" value="Glucokinase"/>
    <property type="match status" value="1"/>
</dbReference>
<dbReference type="eggNOG" id="COG0837">
    <property type="taxonomic scope" value="Bacteria"/>
</dbReference>
<evidence type="ECO:0000256" key="2">
    <source>
        <dbReference type="ARBA" id="ARBA00022777"/>
    </source>
</evidence>
<accession>A0A0A0EIJ8</accession>
<dbReference type="InterPro" id="IPR043129">
    <property type="entry name" value="ATPase_NBD"/>
</dbReference>
<name>A0A0A0EIJ8_9RHOB</name>
<dbReference type="GO" id="GO:0004340">
    <property type="term" value="F:glucokinase activity"/>
    <property type="evidence" value="ECO:0007669"/>
    <property type="project" value="InterPro"/>
</dbReference>
<evidence type="ECO:0000256" key="3">
    <source>
        <dbReference type="RuleBase" id="RU004046"/>
    </source>
</evidence>
<dbReference type="PANTHER" id="PTHR47690:SF1">
    <property type="entry name" value="GLUCOKINASE"/>
    <property type="match status" value="1"/>
</dbReference>
<evidence type="ECO:0008006" key="6">
    <source>
        <dbReference type="Google" id="ProtNLM"/>
    </source>
</evidence>
<keyword evidence="1" id="KW-0808">Transferase</keyword>
<dbReference type="Gene3D" id="3.40.367.20">
    <property type="match status" value="1"/>
</dbReference>
<comment type="caution">
    <text evidence="4">The sequence shown here is derived from an EMBL/GenBank/DDBJ whole genome shotgun (WGS) entry which is preliminary data.</text>
</comment>
<gene>
    <name evidence="4" type="ORF">ATO9_07870</name>
</gene>
<dbReference type="EMBL" id="AQQX01000002">
    <property type="protein sequence ID" value="KGM49913.1"/>
    <property type="molecule type" value="Genomic_DNA"/>
</dbReference>
<evidence type="ECO:0000313" key="4">
    <source>
        <dbReference type="EMBL" id="KGM49913.1"/>
    </source>
</evidence>
<dbReference type="Gene3D" id="3.30.420.40">
    <property type="match status" value="1"/>
</dbReference>
<dbReference type="GO" id="GO:0005829">
    <property type="term" value="C:cytosol"/>
    <property type="evidence" value="ECO:0007669"/>
    <property type="project" value="TreeGrafter"/>
</dbReference>